<evidence type="ECO:0000313" key="1">
    <source>
        <dbReference type="EMBL" id="XRP71935.1"/>
    </source>
</evidence>
<organism evidence="1 2">
    <name type="scientific">Acidithiobacillus ferruginosus</name>
    <dbReference type="NCBI Taxonomy" id="3063951"/>
    <lineage>
        <taxon>Bacteria</taxon>
        <taxon>Pseudomonadati</taxon>
        <taxon>Pseudomonadota</taxon>
        <taxon>Acidithiobacillia</taxon>
        <taxon>Acidithiobacillales</taxon>
        <taxon>Acidithiobacillaceae</taxon>
        <taxon>Acidithiobacillus</taxon>
    </lineage>
</organism>
<keyword evidence="1" id="KW-0326">Glycosidase</keyword>
<proteinExistence type="predicted"/>
<accession>A0ACD5IEE7</accession>
<keyword evidence="2" id="KW-1185">Reference proteome</keyword>
<dbReference type="Proteomes" id="UP001196097">
    <property type="component" value="Chromosome"/>
</dbReference>
<protein>
    <submittedName>
        <fullName evidence="1">Pesticin C-terminus-like muramidase</fullName>
        <ecNumber evidence="1">3.2.1.17</ecNumber>
    </submittedName>
</protein>
<evidence type="ECO:0000313" key="2">
    <source>
        <dbReference type="Proteomes" id="UP001196097"/>
    </source>
</evidence>
<reference evidence="1 2" key="1">
    <citation type="journal article" date="2021" name="ISME J.">
        <title>Genomic evolution of the class Acidithiobacillia: deep-branching Proteobacteria living in extreme acidic conditions.</title>
        <authorList>
            <person name="Moya-Beltran A."/>
            <person name="Beard S."/>
            <person name="Rojas-Villalobos C."/>
            <person name="Issotta F."/>
            <person name="Gallardo Y."/>
            <person name="Ulloa R."/>
            <person name="Giaveno A."/>
            <person name="Degli Esposti M."/>
            <person name="Johnson D.B."/>
            <person name="Quatrini R."/>
        </authorList>
    </citation>
    <scope>NUCLEOTIDE SEQUENCE [LARGE SCALE GENOMIC DNA]</scope>
    <source>
        <strain evidence="1 2">CF3</strain>
    </source>
</reference>
<name>A0ACD5IEE7_9PROT</name>
<sequence>MRRRRSAAASPLNVLTLAVGAMLAGAGDADAMDCSRASTSAEWTICGDKNLLLLDRDLTIVYHKFIKVFSDTRHYTHLVAETRTGQKEWLRKRNACGTDAACIKAAYEKRLALLQSHVCYPRDDSPIYQKPAPVPKPVPQSAPQPKQSQGTASDCTSAYKVDWSFLSVSEGGVWVEGYVPGYHREDSNNAGHIDKTRHYNSPDANSGVTIGKGVDLARQTPKKFRQDFQIYIKANGNSGNIDYEEIIRSLSPYMNKKLTGWAAVEKVKRDSPSLSKEEADFLTQAVEFRFVRQVEGQFNRKNEIGTTFQQLPAEAQTVLLDFSYNYGSSDAMAKKEKKTKQDSTRNITWSSYYSGEWQTLATKLQNFDIPDHRAMYKERRTREGKLLQRAVDEKRLPDKGNPCPSNDPKRTALFERRYLFFRYPERSMWS</sequence>
<dbReference type="EMBL" id="CP130946">
    <property type="protein sequence ID" value="XRP71935.1"/>
    <property type="molecule type" value="Genomic_DNA"/>
</dbReference>
<gene>
    <name evidence="1" type="ORF">HF292_008950</name>
</gene>
<keyword evidence="1" id="KW-0378">Hydrolase</keyword>
<dbReference type="EC" id="3.2.1.17" evidence="1"/>